<keyword evidence="1" id="KW-0812">Transmembrane</keyword>
<comment type="caution">
    <text evidence="3">The sequence shown here is derived from an EMBL/GenBank/DDBJ whole genome shotgun (WGS) entry which is preliminary data.</text>
</comment>
<dbReference type="PATRIC" id="fig|1354255.3.peg.4302"/>
<dbReference type="InterPro" id="IPR057703">
    <property type="entry name" value="DUF7943"/>
</dbReference>
<sequence length="167" mass="19654">MQSVFYSIVLILLLLCVVLVLMREISHPKVKLTPGNVPKLNLSEIDEREDYFAKLMSKITPDYYWRVSHEYVDFNHATIKRMRIDELSADLALFNAQRRCSDLHSAIYRYYENLRKRCSEGEMVPFADIEVLNLRQCFDEFSHDAYPALVALVWPHLQRPEVCLENV</sequence>
<dbReference type="AlphaFoldDB" id="A0A1B7HH33"/>
<evidence type="ECO:0000259" key="2">
    <source>
        <dbReference type="Pfam" id="PF25639"/>
    </source>
</evidence>
<dbReference type="Pfam" id="PF25639">
    <property type="entry name" value="DUF7943"/>
    <property type="match status" value="1"/>
</dbReference>
<name>A0A1B7HH33_9ENTR</name>
<dbReference type="Proteomes" id="UP000078286">
    <property type="component" value="Unassembled WGS sequence"/>
</dbReference>
<keyword evidence="1" id="KW-1133">Transmembrane helix</keyword>
<gene>
    <name evidence="3" type="ORF">M979_4183</name>
</gene>
<organism evidence="3 4">
    <name type="scientific">Buttiauxella noackiae ATCC 51607</name>
    <dbReference type="NCBI Taxonomy" id="1354255"/>
    <lineage>
        <taxon>Bacteria</taxon>
        <taxon>Pseudomonadati</taxon>
        <taxon>Pseudomonadota</taxon>
        <taxon>Gammaproteobacteria</taxon>
        <taxon>Enterobacterales</taxon>
        <taxon>Enterobacteriaceae</taxon>
        <taxon>Buttiauxella</taxon>
    </lineage>
</organism>
<keyword evidence="3" id="KW-0547">Nucleotide-binding</keyword>
<evidence type="ECO:0000313" key="4">
    <source>
        <dbReference type="Proteomes" id="UP000078286"/>
    </source>
</evidence>
<dbReference type="EMBL" id="LXEO01000067">
    <property type="protein sequence ID" value="OAT14895.1"/>
    <property type="molecule type" value="Genomic_DNA"/>
</dbReference>
<evidence type="ECO:0000313" key="3">
    <source>
        <dbReference type="EMBL" id="OAT14895.1"/>
    </source>
</evidence>
<accession>A0A1B7HH33</accession>
<keyword evidence="3" id="KW-0347">Helicase</keyword>
<evidence type="ECO:0000256" key="1">
    <source>
        <dbReference type="SAM" id="Phobius"/>
    </source>
</evidence>
<protein>
    <submittedName>
        <fullName evidence="3">Putative ATP-dependent RNA helicase-like protein</fullName>
    </submittedName>
</protein>
<keyword evidence="3" id="KW-0067">ATP-binding</keyword>
<feature type="transmembrane region" description="Helical" evidence="1">
    <location>
        <begin position="6"/>
        <end position="22"/>
    </location>
</feature>
<dbReference type="RefSeq" id="WP_064556267.1">
    <property type="nucleotide sequence ID" value="NZ_LXEO01000067.1"/>
</dbReference>
<dbReference type="GO" id="GO:0004386">
    <property type="term" value="F:helicase activity"/>
    <property type="evidence" value="ECO:0007669"/>
    <property type="project" value="UniProtKB-KW"/>
</dbReference>
<reference evidence="3 4" key="1">
    <citation type="submission" date="2016-04" db="EMBL/GenBank/DDBJ databases">
        <title>ATOL: Assembling a taxonomically balanced genome-scale reconstruction of the evolutionary history of the Enterobacteriaceae.</title>
        <authorList>
            <person name="Plunkett G.III."/>
            <person name="Neeno-Eckwall E.C."/>
            <person name="Glasner J.D."/>
            <person name="Perna N.T."/>
        </authorList>
    </citation>
    <scope>NUCLEOTIDE SEQUENCE [LARGE SCALE GENOMIC DNA]</scope>
    <source>
        <strain evidence="3 4">ATCC 51607</strain>
    </source>
</reference>
<dbReference type="NCBIfam" id="NF046012">
    <property type="entry name" value="adhes_ESA_00282"/>
    <property type="match status" value="1"/>
</dbReference>
<keyword evidence="3" id="KW-0378">Hydrolase</keyword>
<feature type="domain" description="DUF7943" evidence="2">
    <location>
        <begin position="44"/>
        <end position="163"/>
    </location>
</feature>
<proteinExistence type="predicted"/>
<keyword evidence="1" id="KW-0472">Membrane</keyword>
<keyword evidence="4" id="KW-1185">Reference proteome</keyword>